<accession>A0A0C2IKX6</accession>
<dbReference type="AlphaFoldDB" id="A0A0C2IKX6"/>
<protein>
    <submittedName>
        <fullName evidence="3">Uncharacterized protein</fullName>
    </submittedName>
</protein>
<evidence type="ECO:0000256" key="2">
    <source>
        <dbReference type="SAM" id="SignalP"/>
    </source>
</evidence>
<reference evidence="3 4" key="1">
    <citation type="journal article" date="2014" name="Genome Biol. Evol.">
        <title>The genome of the myxosporean Thelohanellus kitauei shows adaptations to nutrient acquisition within its fish host.</title>
        <authorList>
            <person name="Yang Y."/>
            <person name="Xiong J."/>
            <person name="Zhou Z."/>
            <person name="Huo F."/>
            <person name="Miao W."/>
            <person name="Ran C."/>
            <person name="Liu Y."/>
            <person name="Zhang J."/>
            <person name="Feng J."/>
            <person name="Wang M."/>
            <person name="Wang M."/>
            <person name="Wang L."/>
            <person name="Yao B."/>
        </authorList>
    </citation>
    <scope>NUCLEOTIDE SEQUENCE [LARGE SCALE GENOMIC DNA]</scope>
    <source>
        <strain evidence="3">Wuqing</strain>
    </source>
</reference>
<feature type="region of interest" description="Disordered" evidence="1">
    <location>
        <begin position="243"/>
        <end position="264"/>
    </location>
</feature>
<gene>
    <name evidence="3" type="ORF">RF11_05783</name>
</gene>
<comment type="caution">
    <text evidence="3">The sequence shown here is derived from an EMBL/GenBank/DDBJ whole genome shotgun (WGS) entry which is preliminary data.</text>
</comment>
<feature type="chain" id="PRO_5002167050" evidence="2">
    <location>
        <begin position="23"/>
        <end position="306"/>
    </location>
</feature>
<proteinExistence type="predicted"/>
<organism evidence="3 4">
    <name type="scientific">Thelohanellus kitauei</name>
    <name type="common">Myxosporean</name>
    <dbReference type="NCBI Taxonomy" id="669202"/>
    <lineage>
        <taxon>Eukaryota</taxon>
        <taxon>Metazoa</taxon>
        <taxon>Cnidaria</taxon>
        <taxon>Myxozoa</taxon>
        <taxon>Myxosporea</taxon>
        <taxon>Bivalvulida</taxon>
        <taxon>Platysporina</taxon>
        <taxon>Myxobolidae</taxon>
        <taxon>Thelohanellus</taxon>
    </lineage>
</organism>
<evidence type="ECO:0000313" key="3">
    <source>
        <dbReference type="EMBL" id="KII66069.1"/>
    </source>
</evidence>
<name>A0A0C2IKX6_THEKT</name>
<dbReference type="EMBL" id="JWZT01003620">
    <property type="protein sequence ID" value="KII66069.1"/>
    <property type="molecule type" value="Genomic_DNA"/>
</dbReference>
<feature type="signal peptide" evidence="2">
    <location>
        <begin position="1"/>
        <end position="22"/>
    </location>
</feature>
<evidence type="ECO:0000256" key="1">
    <source>
        <dbReference type="SAM" id="MobiDB-lite"/>
    </source>
</evidence>
<sequence>MSSKSGFLIIILGFLILRFTNGTEKKDTRVFDLSFGSTNVTVEIDVEKFAIEGSGFIISFEDSRKSKFTIDCLWWPLENAIEIDRCIVSFQPRPSTPFVDHYGGYSLKFNKDTKYVFSEHYLIFHVKDSDVYSVNFNIYDLIITFVGYTKKYTWDMKDYRPISSDLESEQIIERFEQYGGEYTSEKYSQESAKIYEPSQYNEEVDEAEYYDYGDDIKENTTNKEDETNKVKETLATDVHVENFENNGPTDEHADNEPLANNDADELHEIKKRKLVMLMRNILKMMDMQIYIHILIRLMIMKRMNFN</sequence>
<evidence type="ECO:0000313" key="4">
    <source>
        <dbReference type="Proteomes" id="UP000031668"/>
    </source>
</evidence>
<keyword evidence="2" id="KW-0732">Signal</keyword>
<dbReference type="Proteomes" id="UP000031668">
    <property type="component" value="Unassembled WGS sequence"/>
</dbReference>
<keyword evidence="4" id="KW-1185">Reference proteome</keyword>